<organism evidence="5 6">
    <name type="scientific">Candidatus Rhodoblastus alkanivorans</name>
    <dbReference type="NCBI Taxonomy" id="2954117"/>
    <lineage>
        <taxon>Bacteria</taxon>
        <taxon>Pseudomonadati</taxon>
        <taxon>Pseudomonadota</taxon>
        <taxon>Alphaproteobacteria</taxon>
        <taxon>Hyphomicrobiales</taxon>
        <taxon>Rhodoblastaceae</taxon>
        <taxon>Rhodoblastus</taxon>
    </lineage>
</organism>
<protein>
    <submittedName>
        <fullName evidence="5">Helix-turn-helix domain-containing protein</fullName>
    </submittedName>
</protein>
<accession>A0ABS9ZDE1</accession>
<dbReference type="PROSITE" id="PS01124">
    <property type="entry name" value="HTH_ARAC_FAMILY_2"/>
    <property type="match status" value="1"/>
</dbReference>
<sequence>MSRDDVCRELGVSARTLANRLESYGATYSSLADEARFEAARSLLTKDVPIAAVAAQLGFAEQSAFTRAFKAWSGLAPARWRAARRGERGSAR</sequence>
<evidence type="ECO:0000256" key="3">
    <source>
        <dbReference type="ARBA" id="ARBA00023163"/>
    </source>
</evidence>
<evidence type="ECO:0000256" key="2">
    <source>
        <dbReference type="ARBA" id="ARBA00023125"/>
    </source>
</evidence>
<feature type="domain" description="HTH araC/xylS-type" evidence="4">
    <location>
        <begin position="1"/>
        <end position="83"/>
    </location>
</feature>
<comment type="caution">
    <text evidence="5">The sequence shown here is derived from an EMBL/GenBank/DDBJ whole genome shotgun (WGS) entry which is preliminary data.</text>
</comment>
<dbReference type="InterPro" id="IPR018060">
    <property type="entry name" value="HTH_AraC"/>
</dbReference>
<name>A0ABS9ZDE1_9HYPH</name>
<keyword evidence="6" id="KW-1185">Reference proteome</keyword>
<dbReference type="PANTHER" id="PTHR47894:SF1">
    <property type="entry name" value="HTH-TYPE TRANSCRIPTIONAL REGULATOR VQSM"/>
    <property type="match status" value="1"/>
</dbReference>
<dbReference type="EMBL" id="JAIVFP010000001">
    <property type="protein sequence ID" value="MCI4684856.1"/>
    <property type="molecule type" value="Genomic_DNA"/>
</dbReference>
<dbReference type="PANTHER" id="PTHR47894">
    <property type="entry name" value="HTH-TYPE TRANSCRIPTIONAL REGULATOR GADX"/>
    <property type="match status" value="1"/>
</dbReference>
<evidence type="ECO:0000313" key="6">
    <source>
        <dbReference type="Proteomes" id="UP001139104"/>
    </source>
</evidence>
<dbReference type="Gene3D" id="1.10.10.60">
    <property type="entry name" value="Homeodomain-like"/>
    <property type="match status" value="1"/>
</dbReference>
<evidence type="ECO:0000313" key="5">
    <source>
        <dbReference type="EMBL" id="MCI4684856.1"/>
    </source>
</evidence>
<keyword evidence="2" id="KW-0238">DNA-binding</keyword>
<evidence type="ECO:0000256" key="1">
    <source>
        <dbReference type="ARBA" id="ARBA00023015"/>
    </source>
</evidence>
<evidence type="ECO:0000259" key="4">
    <source>
        <dbReference type="PROSITE" id="PS01124"/>
    </source>
</evidence>
<dbReference type="InterPro" id="IPR020449">
    <property type="entry name" value="Tscrpt_reg_AraC-type_HTH"/>
</dbReference>
<keyword evidence="1" id="KW-0805">Transcription regulation</keyword>
<dbReference type="Proteomes" id="UP001139104">
    <property type="component" value="Unassembled WGS sequence"/>
</dbReference>
<dbReference type="SUPFAM" id="SSF46689">
    <property type="entry name" value="Homeodomain-like"/>
    <property type="match status" value="1"/>
</dbReference>
<keyword evidence="3" id="KW-0804">Transcription</keyword>
<dbReference type="PRINTS" id="PR00032">
    <property type="entry name" value="HTHARAC"/>
</dbReference>
<gene>
    <name evidence="5" type="ORF">K2U94_19135</name>
</gene>
<proteinExistence type="predicted"/>
<dbReference type="InterPro" id="IPR009057">
    <property type="entry name" value="Homeodomain-like_sf"/>
</dbReference>
<dbReference type="RefSeq" id="WP_243068733.1">
    <property type="nucleotide sequence ID" value="NZ_JAIVFK010000022.1"/>
</dbReference>
<dbReference type="SMART" id="SM00342">
    <property type="entry name" value="HTH_ARAC"/>
    <property type="match status" value="1"/>
</dbReference>
<dbReference type="Pfam" id="PF12833">
    <property type="entry name" value="HTH_18"/>
    <property type="match status" value="1"/>
</dbReference>
<reference evidence="5" key="1">
    <citation type="journal article" date="2022" name="ISME J.">
        <title>Identification of active gaseous-alkane degraders at natural gas seeps.</title>
        <authorList>
            <person name="Farhan Ul Haque M."/>
            <person name="Hernandez M."/>
            <person name="Crombie A.T."/>
            <person name="Murrell J.C."/>
        </authorList>
    </citation>
    <scope>NUCLEOTIDE SEQUENCE</scope>
    <source>
        <strain evidence="5">PC2</strain>
    </source>
</reference>